<dbReference type="PANTHER" id="PTHR44591">
    <property type="entry name" value="STRESS RESPONSE REGULATOR PROTEIN 1"/>
    <property type="match status" value="1"/>
</dbReference>
<dbReference type="InterPro" id="IPR011006">
    <property type="entry name" value="CheY-like_superfamily"/>
</dbReference>
<dbReference type="SMART" id="SM00448">
    <property type="entry name" value="REC"/>
    <property type="match status" value="1"/>
</dbReference>
<keyword evidence="2" id="KW-0902">Two-component regulatory system</keyword>
<dbReference type="CDD" id="cd17574">
    <property type="entry name" value="REC_OmpR"/>
    <property type="match status" value="1"/>
</dbReference>
<dbReference type="AlphaFoldDB" id="A0A2M7XFI6"/>
<dbReference type="PROSITE" id="PS50110">
    <property type="entry name" value="RESPONSE_REGULATORY"/>
    <property type="match status" value="1"/>
</dbReference>
<dbReference type="GO" id="GO:0000160">
    <property type="term" value="P:phosphorelay signal transduction system"/>
    <property type="evidence" value="ECO:0007669"/>
    <property type="project" value="UniProtKB-KW"/>
</dbReference>
<dbReference type="SUPFAM" id="SSF52172">
    <property type="entry name" value="CheY-like"/>
    <property type="match status" value="1"/>
</dbReference>
<dbReference type="InterPro" id="IPR050595">
    <property type="entry name" value="Bact_response_regulator"/>
</dbReference>
<name>A0A2M7XFI6_9BACT</name>
<gene>
    <name evidence="5" type="ORF">CO173_02570</name>
</gene>
<sequence>MVKVLIIEDDKFLSRIYATKLNKEGIEADFSLNGEEGLKKMKEISPTLVLLDLIMPKLDGFSVLEAIQKDSSLKKIPVIVLSNLGQEEDVKKAKLLGAKDFIVKSDASIQDVVAKIKSYI</sequence>
<evidence type="ECO:0000256" key="3">
    <source>
        <dbReference type="PROSITE-ProRule" id="PRU00169"/>
    </source>
</evidence>
<feature type="domain" description="Response regulatory" evidence="4">
    <location>
        <begin position="3"/>
        <end position="119"/>
    </location>
</feature>
<dbReference type="PANTHER" id="PTHR44591:SF14">
    <property type="entry name" value="PROTEIN PILG"/>
    <property type="match status" value="1"/>
</dbReference>
<evidence type="ECO:0000313" key="5">
    <source>
        <dbReference type="EMBL" id="PJA46628.1"/>
    </source>
</evidence>
<evidence type="ECO:0000259" key="4">
    <source>
        <dbReference type="PROSITE" id="PS50110"/>
    </source>
</evidence>
<keyword evidence="1 3" id="KW-0597">Phosphoprotein</keyword>
<dbReference type="Proteomes" id="UP000231263">
    <property type="component" value="Unassembled WGS sequence"/>
</dbReference>
<protein>
    <submittedName>
        <fullName evidence="5">Response regulator</fullName>
    </submittedName>
</protein>
<feature type="modified residue" description="4-aspartylphosphate" evidence="3">
    <location>
        <position position="52"/>
    </location>
</feature>
<evidence type="ECO:0000313" key="6">
    <source>
        <dbReference type="Proteomes" id="UP000231263"/>
    </source>
</evidence>
<evidence type="ECO:0000256" key="2">
    <source>
        <dbReference type="ARBA" id="ARBA00023012"/>
    </source>
</evidence>
<dbReference type="Gene3D" id="3.40.50.2300">
    <property type="match status" value="1"/>
</dbReference>
<comment type="caution">
    <text evidence="5">The sequence shown here is derived from an EMBL/GenBank/DDBJ whole genome shotgun (WGS) entry which is preliminary data.</text>
</comment>
<proteinExistence type="predicted"/>
<dbReference type="InterPro" id="IPR001789">
    <property type="entry name" value="Sig_transdc_resp-reg_receiver"/>
</dbReference>
<dbReference type="EMBL" id="PFWT01000009">
    <property type="protein sequence ID" value="PJA46628.1"/>
    <property type="molecule type" value="Genomic_DNA"/>
</dbReference>
<reference evidence="6" key="1">
    <citation type="submission" date="2017-09" db="EMBL/GenBank/DDBJ databases">
        <title>Depth-based differentiation of microbial function through sediment-hosted aquifers and enrichment of novel symbionts in the deep terrestrial subsurface.</title>
        <authorList>
            <person name="Probst A.J."/>
            <person name="Ladd B."/>
            <person name="Jarett J.K."/>
            <person name="Geller-Mcgrath D.E."/>
            <person name="Sieber C.M.K."/>
            <person name="Emerson J.B."/>
            <person name="Anantharaman K."/>
            <person name="Thomas B.C."/>
            <person name="Malmstrom R."/>
            <person name="Stieglmeier M."/>
            <person name="Klingl A."/>
            <person name="Woyke T."/>
            <person name="Ryan C.M."/>
            <person name="Banfield J.F."/>
        </authorList>
    </citation>
    <scope>NUCLEOTIDE SEQUENCE [LARGE SCALE GENOMIC DNA]</scope>
</reference>
<organism evidence="5 6">
    <name type="scientific">Candidatus Uhrbacteria bacterium CG_4_9_14_3_um_filter_41_35</name>
    <dbReference type="NCBI Taxonomy" id="1975034"/>
    <lineage>
        <taxon>Bacteria</taxon>
        <taxon>Candidatus Uhriibacteriota</taxon>
    </lineage>
</organism>
<evidence type="ECO:0000256" key="1">
    <source>
        <dbReference type="ARBA" id="ARBA00022553"/>
    </source>
</evidence>
<accession>A0A2M7XFI6</accession>
<dbReference type="Pfam" id="PF00072">
    <property type="entry name" value="Response_reg"/>
    <property type="match status" value="1"/>
</dbReference>